<dbReference type="Gene3D" id="3.40.30.10">
    <property type="entry name" value="Glutaredoxin"/>
    <property type="match status" value="1"/>
</dbReference>
<dbReference type="AlphaFoldDB" id="A0A7G9GXS7"/>
<dbReference type="KEGG" id="fho:H9Q81_01855"/>
<dbReference type="Proteomes" id="UP000515913">
    <property type="component" value="Chromosome"/>
</dbReference>
<accession>A0A7G9GXS7</accession>
<dbReference type="SUPFAM" id="SSF52833">
    <property type="entry name" value="Thioredoxin-like"/>
    <property type="match status" value="1"/>
</dbReference>
<evidence type="ECO:0000313" key="1">
    <source>
        <dbReference type="EMBL" id="QNM15609.1"/>
    </source>
</evidence>
<organism evidence="1 2">
    <name type="scientific">Fusobacterium hominis</name>
    <dbReference type="NCBI Taxonomy" id="2764326"/>
    <lineage>
        <taxon>Bacteria</taxon>
        <taxon>Fusobacteriati</taxon>
        <taxon>Fusobacteriota</taxon>
        <taxon>Fusobacteriia</taxon>
        <taxon>Fusobacteriales</taxon>
        <taxon>Fusobacteriaceae</taxon>
        <taxon>Fusobacterium</taxon>
    </lineage>
</organism>
<proteinExistence type="predicted"/>
<dbReference type="InterPro" id="IPR036249">
    <property type="entry name" value="Thioredoxin-like_sf"/>
</dbReference>
<gene>
    <name evidence="1" type="ORF">H9Q81_01855</name>
</gene>
<protein>
    <submittedName>
        <fullName evidence="1">Thioredoxin family protein</fullName>
    </submittedName>
</protein>
<name>A0A7G9GXS7_9FUSO</name>
<sequence>MEFKELFETGMSYGTFLSIASESELAKIREITKNLVLKNENIEKLKNIDKKVCLLLSAESWCPYVRATVSVLNRIAQINENIKLGIITEGRGFMFLREKLGIEEDDYVIPTLAILDEEYNLINKYIGKPEKYKEIGFRNVSTDFFAGKCADDIVEELLKKIG</sequence>
<evidence type="ECO:0000313" key="2">
    <source>
        <dbReference type="Proteomes" id="UP000515913"/>
    </source>
</evidence>
<reference evidence="1 2" key="1">
    <citation type="submission" date="2020-08" db="EMBL/GenBank/DDBJ databases">
        <authorList>
            <person name="Liu C."/>
            <person name="Sun Q."/>
        </authorList>
    </citation>
    <scope>NUCLEOTIDE SEQUENCE [LARGE SCALE GENOMIC DNA]</scope>
    <source>
        <strain evidence="1 2">NSJ-57</strain>
    </source>
</reference>
<dbReference type="EMBL" id="CP060637">
    <property type="protein sequence ID" value="QNM15609.1"/>
    <property type="molecule type" value="Genomic_DNA"/>
</dbReference>
<keyword evidence="2" id="KW-1185">Reference proteome</keyword>
<dbReference type="Pfam" id="PF14595">
    <property type="entry name" value="Thioredoxin_9"/>
    <property type="match status" value="1"/>
</dbReference>
<dbReference type="RefSeq" id="WP_187423027.1">
    <property type="nucleotide sequence ID" value="NZ_CP060637.1"/>
</dbReference>